<evidence type="ECO:0000313" key="2">
    <source>
        <dbReference type="Proteomes" id="UP000317990"/>
    </source>
</evidence>
<reference evidence="1 2" key="1">
    <citation type="journal article" date="2019" name="mSystems">
        <title>Life at home and on the roam: Genomic adaptions reflect the dual lifestyle of an intracellular, facultative symbiont.</title>
        <authorList>
            <person name="Burgsdorf I."/>
        </authorList>
    </citation>
    <scope>NUCLEOTIDE SEQUENCE [LARGE SCALE GENOMIC DNA]</scope>
    <source>
        <strain evidence="1">277cV</strain>
    </source>
</reference>
<dbReference type="AlphaFoldDB" id="A0A524RQ21"/>
<dbReference type="EMBL" id="SRMO01000038">
    <property type="protein sequence ID" value="TGG94427.1"/>
    <property type="molecule type" value="Genomic_DNA"/>
</dbReference>
<gene>
    <name evidence="1" type="ORF">ERJ67_02835</name>
</gene>
<feature type="non-terminal residue" evidence="1">
    <location>
        <position position="110"/>
    </location>
</feature>
<evidence type="ECO:0000313" key="1">
    <source>
        <dbReference type="EMBL" id="TGG94427.1"/>
    </source>
</evidence>
<organism evidence="1 2">
    <name type="scientific">Aphanocapsa feldmannii 277cV</name>
    <dbReference type="NCBI Taxonomy" id="2507553"/>
    <lineage>
        <taxon>Bacteria</taxon>
        <taxon>Bacillati</taxon>
        <taxon>Cyanobacteriota</taxon>
        <taxon>Cyanophyceae</taxon>
        <taxon>Oscillatoriophycideae</taxon>
        <taxon>Chroococcales</taxon>
        <taxon>Microcystaceae</taxon>
        <taxon>Aphanocapsa</taxon>
    </lineage>
</organism>
<protein>
    <submittedName>
        <fullName evidence="1">Uncharacterized protein</fullName>
    </submittedName>
</protein>
<proteinExistence type="predicted"/>
<comment type="caution">
    <text evidence="1">The sequence shown here is derived from an EMBL/GenBank/DDBJ whole genome shotgun (WGS) entry which is preliminary data.</text>
</comment>
<sequence>MSSNLTAIYPYLHGQLSSNLELWAIGGIGFGDVENEREHVDGDADQGDLHMRLLSLGLRRPLSQAGSTIDLALTSDAGFLNLSAEGDGSLDGAEASIGRFRLGLELSRLF</sequence>
<dbReference type="Proteomes" id="UP000317990">
    <property type="component" value="Unassembled WGS sequence"/>
</dbReference>
<accession>A0A524RQ21</accession>
<name>A0A524RQ21_9CHRO</name>